<feature type="domain" description="Neurotransmitter-gated ion-channel transmembrane" evidence="8">
    <location>
        <begin position="243"/>
        <end position="339"/>
    </location>
</feature>
<evidence type="ECO:0000256" key="4">
    <source>
        <dbReference type="ARBA" id="ARBA00023136"/>
    </source>
</evidence>
<keyword evidence="5" id="KW-0813">Transport</keyword>
<dbReference type="GO" id="GO:0004888">
    <property type="term" value="F:transmembrane signaling receptor activity"/>
    <property type="evidence" value="ECO:0007669"/>
    <property type="project" value="InterPro"/>
</dbReference>
<dbReference type="Gene3D" id="1.20.58.390">
    <property type="entry name" value="Neurotransmitter-gated ion-channel transmembrane domain"/>
    <property type="match status" value="1"/>
</dbReference>
<dbReference type="InterPro" id="IPR006201">
    <property type="entry name" value="Neur_channel"/>
</dbReference>
<feature type="region of interest" description="Disordered" evidence="6">
    <location>
        <begin position="331"/>
        <end position="350"/>
    </location>
</feature>
<dbReference type="InterPro" id="IPR006202">
    <property type="entry name" value="Neur_chan_lig-bd"/>
</dbReference>
<keyword evidence="3 5" id="KW-1133">Transmembrane helix</keyword>
<evidence type="ECO:0000256" key="3">
    <source>
        <dbReference type="ARBA" id="ARBA00022989"/>
    </source>
</evidence>
<dbReference type="EnsemblMetazoa" id="BGLB028486-RA">
    <property type="protein sequence ID" value="BGLB028486-PA"/>
    <property type="gene ID" value="BGLB028486"/>
</dbReference>
<dbReference type="CDD" id="cd18989">
    <property type="entry name" value="LGIC_ECD_cation"/>
    <property type="match status" value="1"/>
</dbReference>
<accession>A0A2C9L9N2</accession>
<feature type="domain" description="Neurotransmitter-gated ion-channel ligand-binding" evidence="7">
    <location>
        <begin position="35"/>
        <end position="236"/>
    </location>
</feature>
<feature type="transmembrane region" description="Helical" evidence="5">
    <location>
        <begin position="268"/>
        <end position="286"/>
    </location>
</feature>
<feature type="transmembrane region" description="Helical" evidence="5">
    <location>
        <begin position="238"/>
        <end position="261"/>
    </location>
</feature>
<dbReference type="PANTHER" id="PTHR18945">
    <property type="entry name" value="NEUROTRANSMITTER GATED ION CHANNEL"/>
    <property type="match status" value="1"/>
</dbReference>
<protein>
    <recommendedName>
        <fullName evidence="11">Neurotransmitter-gated ion-channel ligand-binding domain-containing protein</fullName>
    </recommendedName>
</protein>
<keyword evidence="2 5" id="KW-0812">Transmembrane</keyword>
<name>A0A2C9L9N2_BIOGL</name>
<feature type="transmembrane region" description="Helical" evidence="5">
    <location>
        <begin position="298"/>
        <end position="321"/>
    </location>
</feature>
<comment type="subcellular location">
    <subcellularLocation>
        <location evidence="1">Membrane</location>
        <topology evidence="1">Multi-pass membrane protein</topology>
    </subcellularLocation>
</comment>
<dbReference type="GO" id="GO:0016020">
    <property type="term" value="C:membrane"/>
    <property type="evidence" value="ECO:0007669"/>
    <property type="project" value="UniProtKB-SubCell"/>
</dbReference>
<evidence type="ECO:0000313" key="9">
    <source>
        <dbReference type="EnsemblMetazoa" id="BGLB028486-PA"/>
    </source>
</evidence>
<dbReference type="GO" id="GO:0005230">
    <property type="term" value="F:extracellular ligand-gated monoatomic ion channel activity"/>
    <property type="evidence" value="ECO:0007669"/>
    <property type="project" value="InterPro"/>
</dbReference>
<dbReference type="Pfam" id="PF02932">
    <property type="entry name" value="Neur_chan_memb"/>
    <property type="match status" value="1"/>
</dbReference>
<keyword evidence="5" id="KW-0732">Signal</keyword>
<dbReference type="PROSITE" id="PS00236">
    <property type="entry name" value="NEUROTR_ION_CHANNEL"/>
    <property type="match status" value="1"/>
</dbReference>
<dbReference type="OrthoDB" id="6161481at2759"/>
<dbReference type="InterPro" id="IPR038050">
    <property type="entry name" value="Neuro_actylchol_rec"/>
</dbReference>
<dbReference type="AlphaFoldDB" id="A0A2C9L9N2"/>
<dbReference type="KEGG" id="bgt:106061255"/>
<evidence type="ECO:0000256" key="2">
    <source>
        <dbReference type="ARBA" id="ARBA00022692"/>
    </source>
</evidence>
<dbReference type="RefSeq" id="XP_013074776.2">
    <property type="nucleotide sequence ID" value="XM_013219322.2"/>
</dbReference>
<dbReference type="CDD" id="cd19051">
    <property type="entry name" value="LGIC_TM_cation"/>
    <property type="match status" value="1"/>
</dbReference>
<feature type="transmembrane region" description="Helical" evidence="5">
    <location>
        <begin position="391"/>
        <end position="410"/>
    </location>
</feature>
<feature type="chain" id="PRO_5022264480" description="Neurotransmitter-gated ion-channel ligand-binding domain-containing protein" evidence="5">
    <location>
        <begin position="22"/>
        <end position="422"/>
    </location>
</feature>
<feature type="signal peptide" evidence="5">
    <location>
        <begin position="1"/>
        <end position="21"/>
    </location>
</feature>
<dbReference type="InterPro" id="IPR036734">
    <property type="entry name" value="Neur_chan_lig-bd_sf"/>
</dbReference>
<evidence type="ECO:0000256" key="5">
    <source>
        <dbReference type="RuleBase" id="RU000687"/>
    </source>
</evidence>
<dbReference type="Gene3D" id="2.70.170.10">
    <property type="entry name" value="Neurotransmitter-gated ion-channel ligand-binding domain"/>
    <property type="match status" value="1"/>
</dbReference>
<keyword evidence="5" id="KW-0406">Ion transport</keyword>
<evidence type="ECO:0000259" key="7">
    <source>
        <dbReference type="Pfam" id="PF02931"/>
    </source>
</evidence>
<dbReference type="Proteomes" id="UP000076420">
    <property type="component" value="Unassembled WGS sequence"/>
</dbReference>
<dbReference type="InterPro" id="IPR036719">
    <property type="entry name" value="Neuro-gated_channel_TM_sf"/>
</dbReference>
<feature type="compositionally biased region" description="Basic and acidic residues" evidence="6">
    <location>
        <begin position="331"/>
        <end position="340"/>
    </location>
</feature>
<evidence type="ECO:0000259" key="8">
    <source>
        <dbReference type="Pfam" id="PF02932"/>
    </source>
</evidence>
<dbReference type="VEuPathDB" id="VectorBase:BGLAX_029266"/>
<dbReference type="STRING" id="6526.A0A2C9L9N2"/>
<reference evidence="9" key="1">
    <citation type="submission" date="2020-05" db="UniProtKB">
        <authorList>
            <consortium name="EnsemblMetazoa"/>
        </authorList>
    </citation>
    <scope>IDENTIFICATION</scope>
    <source>
        <strain evidence="9">BB02</strain>
    </source>
</reference>
<proteinExistence type="inferred from homology"/>
<gene>
    <name evidence="9" type="primary">106061255</name>
</gene>
<organism evidence="9 10">
    <name type="scientific">Biomphalaria glabrata</name>
    <name type="common">Bloodfluke planorb</name>
    <name type="synonym">Freshwater snail</name>
    <dbReference type="NCBI Taxonomy" id="6526"/>
    <lineage>
        <taxon>Eukaryota</taxon>
        <taxon>Metazoa</taxon>
        <taxon>Spiralia</taxon>
        <taxon>Lophotrochozoa</taxon>
        <taxon>Mollusca</taxon>
        <taxon>Gastropoda</taxon>
        <taxon>Heterobranchia</taxon>
        <taxon>Euthyneura</taxon>
        <taxon>Panpulmonata</taxon>
        <taxon>Hygrophila</taxon>
        <taxon>Lymnaeoidea</taxon>
        <taxon>Planorbidae</taxon>
        <taxon>Biomphalaria</taxon>
    </lineage>
</organism>
<dbReference type="PRINTS" id="PR00252">
    <property type="entry name" value="NRIONCHANNEL"/>
</dbReference>
<keyword evidence="4 5" id="KW-0472">Membrane</keyword>
<evidence type="ECO:0008006" key="11">
    <source>
        <dbReference type="Google" id="ProtNLM"/>
    </source>
</evidence>
<evidence type="ECO:0000256" key="1">
    <source>
        <dbReference type="ARBA" id="ARBA00004141"/>
    </source>
</evidence>
<keyword evidence="5" id="KW-0407">Ion channel</keyword>
<dbReference type="Pfam" id="PF02931">
    <property type="entry name" value="Neur_chan_LBD"/>
    <property type="match status" value="1"/>
</dbReference>
<evidence type="ECO:0000256" key="6">
    <source>
        <dbReference type="SAM" id="MobiDB-lite"/>
    </source>
</evidence>
<evidence type="ECO:0000313" key="10">
    <source>
        <dbReference type="Proteomes" id="UP000076420"/>
    </source>
</evidence>
<dbReference type="SUPFAM" id="SSF90112">
    <property type="entry name" value="Neurotransmitter-gated ion-channel transmembrane pore"/>
    <property type="match status" value="1"/>
</dbReference>
<sequence length="422" mass="48251">METKLMFCVTTICVLISTLHGHVGLNVSAYARLRNDLLSRDSVIHQVSPRRVDPEQNFTITLNLVGYDILDIDQIKQTMTIFSFMTISWKQEYLSWDPSLYDNQTDVSIETSLLWKPYIFLLLGYTTDFCLDYPEWAIVDWTGQVDVYVDLYINLRCAIDFVKYPFDSQICRLGLYAYVDDAQIFRAKYRIGKFTFRTNVFSENGEWRIQNYSGSVTRDINDQTYPIFDVKLQRRPGYYVITVITPLLLTSVMISLVFLIPPGSGEKISFFVTLYTSLAIFVNFVSNVMPRNVSSAPYLILLLIGVSIQGLLANLATLFVVKMYEKQKDQMKKSSSESRSSKQTNTIHPEKIAVVTPENSDLPLTVEESDETKQPKMPLLFRLSPGQWDNLFFLCFTSAQVLLMGTIFGATDWLADAPSLAF</sequence>
<comment type="similarity">
    <text evidence="5">Belongs to the ligand-gated ion channel (TC 1.A.9) family.</text>
</comment>
<dbReference type="SUPFAM" id="SSF63712">
    <property type="entry name" value="Nicotinic receptor ligand binding domain-like"/>
    <property type="match status" value="1"/>
</dbReference>
<dbReference type="InterPro" id="IPR018000">
    <property type="entry name" value="Neurotransmitter_ion_chnl_CS"/>
</dbReference>
<dbReference type="VEuPathDB" id="VectorBase:BGLB028486"/>
<dbReference type="InterPro" id="IPR006029">
    <property type="entry name" value="Neurotrans-gated_channel_TM"/>
</dbReference>